<dbReference type="Gene3D" id="3.40.50.720">
    <property type="entry name" value="NAD(P)-binding Rossmann-like Domain"/>
    <property type="match status" value="1"/>
</dbReference>
<dbReference type="InterPro" id="IPR036291">
    <property type="entry name" value="NAD(P)-bd_dom_sf"/>
</dbReference>
<dbReference type="PANTHER" id="PTHR10366">
    <property type="entry name" value="NAD DEPENDENT EPIMERASE/DEHYDRATASE"/>
    <property type="match status" value="1"/>
</dbReference>
<dbReference type="STRING" id="205917.A0A4Y9YRD3"/>
<comment type="caution">
    <text evidence="4">The sequence shown here is derived from an EMBL/GenBank/DDBJ whole genome shotgun (WGS) entry which is preliminary data.</text>
</comment>
<dbReference type="OrthoDB" id="2735536at2759"/>
<name>A0A4Y9YRD3_9AGAM</name>
<dbReference type="GO" id="GO:0016616">
    <property type="term" value="F:oxidoreductase activity, acting on the CH-OH group of donors, NAD or NADP as acceptor"/>
    <property type="evidence" value="ECO:0007669"/>
    <property type="project" value="TreeGrafter"/>
</dbReference>
<accession>A0A4Y9YRD3</accession>
<evidence type="ECO:0000256" key="2">
    <source>
        <dbReference type="ARBA" id="ARBA00023445"/>
    </source>
</evidence>
<dbReference type="InterPro" id="IPR001509">
    <property type="entry name" value="Epimerase_deHydtase"/>
</dbReference>
<organism evidence="4 5">
    <name type="scientific">Dentipellis fragilis</name>
    <dbReference type="NCBI Taxonomy" id="205917"/>
    <lineage>
        <taxon>Eukaryota</taxon>
        <taxon>Fungi</taxon>
        <taxon>Dikarya</taxon>
        <taxon>Basidiomycota</taxon>
        <taxon>Agaricomycotina</taxon>
        <taxon>Agaricomycetes</taxon>
        <taxon>Russulales</taxon>
        <taxon>Hericiaceae</taxon>
        <taxon>Dentipellis</taxon>
    </lineage>
</organism>
<sequence>MMRFSAFGRAVAHLSLSQFISTSSRQTVLVTGASGFLGSVVIDELLAAGYKVRGTARSAKAPRVQKAYESFGNRFQIAVVDDLATSDLTDAFKGVDALIHVGSPLAGKAPQDVLIKSAVDGMLHVLDAAVKANVTKIVVTASVLSLASPAQIHSSKTIGASDWSDETDESATAGGVLAIYGLGKKLAEKALWDYATAHPKLDVATVHPGFLYGAPGCGQVIDKPVDGTNGYVYQLISGPAGRPVPGQGMPAATHVRDAALLHVLALKAAPSPASKPKRIVAVGPDGLFTWLQAVQWLYEARSELRSRLPKVTGEETHNLGEWSRWDSSSAKEIVGFEKFRGWKKIVGDSIDGALKREKKLGIAPTQ</sequence>
<comment type="similarity">
    <text evidence="2">Belongs to the NAD(P)-dependent epimerase/dehydratase family. Dihydroflavonol-4-reductase subfamily.</text>
</comment>
<protein>
    <recommendedName>
        <fullName evidence="3">NAD-dependent epimerase/dehydratase domain-containing protein</fullName>
    </recommendedName>
</protein>
<dbReference type="Pfam" id="PF01370">
    <property type="entry name" value="Epimerase"/>
    <property type="match status" value="1"/>
</dbReference>
<evidence type="ECO:0000313" key="5">
    <source>
        <dbReference type="Proteomes" id="UP000298327"/>
    </source>
</evidence>
<dbReference type="EMBL" id="SEOQ01000376">
    <property type="protein sequence ID" value="TFY64340.1"/>
    <property type="molecule type" value="Genomic_DNA"/>
</dbReference>
<dbReference type="SUPFAM" id="SSF51735">
    <property type="entry name" value="NAD(P)-binding Rossmann-fold domains"/>
    <property type="match status" value="1"/>
</dbReference>
<dbReference type="InterPro" id="IPR050425">
    <property type="entry name" value="NAD(P)_dehydrat-like"/>
</dbReference>
<dbReference type="AlphaFoldDB" id="A0A4Y9YRD3"/>
<keyword evidence="5" id="KW-1185">Reference proteome</keyword>
<keyword evidence="1" id="KW-0560">Oxidoreductase</keyword>
<dbReference type="PANTHER" id="PTHR10366:SF564">
    <property type="entry name" value="STEROL-4-ALPHA-CARBOXYLATE 3-DEHYDROGENASE, DECARBOXYLATING"/>
    <property type="match status" value="1"/>
</dbReference>
<evidence type="ECO:0000259" key="3">
    <source>
        <dbReference type="Pfam" id="PF01370"/>
    </source>
</evidence>
<feature type="domain" description="NAD-dependent epimerase/dehydratase" evidence="3">
    <location>
        <begin position="28"/>
        <end position="268"/>
    </location>
</feature>
<evidence type="ECO:0000313" key="4">
    <source>
        <dbReference type="EMBL" id="TFY64340.1"/>
    </source>
</evidence>
<reference evidence="4 5" key="1">
    <citation type="submission" date="2019-02" db="EMBL/GenBank/DDBJ databases">
        <title>Genome sequencing of the rare red list fungi Dentipellis fragilis.</title>
        <authorList>
            <person name="Buettner E."/>
            <person name="Kellner H."/>
        </authorList>
    </citation>
    <scope>NUCLEOTIDE SEQUENCE [LARGE SCALE GENOMIC DNA]</scope>
    <source>
        <strain evidence="4 5">DSM 105465</strain>
    </source>
</reference>
<proteinExistence type="inferred from homology"/>
<evidence type="ECO:0000256" key="1">
    <source>
        <dbReference type="ARBA" id="ARBA00023002"/>
    </source>
</evidence>
<gene>
    <name evidence="4" type="ORF">EVG20_g5977</name>
</gene>
<dbReference type="Proteomes" id="UP000298327">
    <property type="component" value="Unassembled WGS sequence"/>
</dbReference>